<comment type="caution">
    <text evidence="1">The sequence shown here is derived from an EMBL/GenBank/DDBJ whole genome shotgun (WGS) entry which is preliminary data.</text>
</comment>
<dbReference type="AlphaFoldDB" id="A0A454CRM3"/>
<proteinExistence type="predicted"/>
<accession>A0A454CRM3</accession>
<organism evidence="1 2">
    <name type="scientific">Vibrio harveyi</name>
    <name type="common">Beneckea harveyi</name>
    <dbReference type="NCBI Taxonomy" id="669"/>
    <lineage>
        <taxon>Bacteria</taxon>
        <taxon>Pseudomonadati</taxon>
        <taxon>Pseudomonadota</taxon>
        <taxon>Gammaproteobacteria</taxon>
        <taxon>Vibrionales</taxon>
        <taxon>Vibrionaceae</taxon>
        <taxon>Vibrio</taxon>
    </lineage>
</organism>
<gene>
    <name evidence="1" type="ORF">VCHENC02_5110B</name>
</gene>
<sequence>IGEDAVKNDIKIKAFE</sequence>
<dbReference type="Proteomes" id="UP000008367">
    <property type="component" value="Unassembled WGS sequence"/>
</dbReference>
<feature type="non-terminal residue" evidence="1">
    <location>
        <position position="1"/>
    </location>
</feature>
<evidence type="ECO:0000313" key="1">
    <source>
        <dbReference type="EMBL" id="EKM29044.1"/>
    </source>
</evidence>
<protein>
    <submittedName>
        <fullName evidence="1">Uncharacterized protein</fullName>
    </submittedName>
</protein>
<dbReference type="EMBL" id="AJSR01002263">
    <property type="protein sequence ID" value="EKM29044.1"/>
    <property type="molecule type" value="Genomic_DNA"/>
</dbReference>
<name>A0A454CRM3_VIBHA</name>
<evidence type="ECO:0000313" key="2">
    <source>
        <dbReference type="Proteomes" id="UP000008367"/>
    </source>
</evidence>
<reference evidence="1 2" key="1">
    <citation type="submission" date="2012-10" db="EMBL/GenBank/DDBJ databases">
        <title>Genome sequence of Vibrio Cholerae HENC-02.</title>
        <authorList>
            <person name="Eppinger M."/>
            <person name="Hasan N.A."/>
            <person name="Sengamalay N."/>
            <person name="Hine E."/>
            <person name="Su Q."/>
            <person name="Daugherty S.C."/>
            <person name="Young S."/>
            <person name="Sadzewicz L."/>
            <person name="Tallon L."/>
            <person name="Cebula T.A."/>
            <person name="Ravel J."/>
            <person name="Colwell R.R."/>
        </authorList>
    </citation>
    <scope>NUCLEOTIDE SEQUENCE [LARGE SCALE GENOMIC DNA]</scope>
    <source>
        <strain evidence="1 2">HENC-02</strain>
    </source>
</reference>